<comment type="caution">
    <text evidence="12">The sequence shown here is derived from an EMBL/GenBank/DDBJ whole genome shotgun (WGS) entry which is preliminary data.</text>
</comment>
<evidence type="ECO:0000256" key="6">
    <source>
        <dbReference type="ARBA" id="ARBA00022842"/>
    </source>
</evidence>
<sequence>MSILESINSPADVRALSRDELRTLAQDVRDRLIDVCSRTGGHIGAGLGVVELTIALHAVFDTPTDQLVWDVGHQAYPHKLLTGRNSRMETLRQEDGLSGFLKRTESEYDTFGAGHAATAISAALGMAAGRDVLGEAFKAVAIIGDGSLGSGLAYEGLNNAGHSDRDIIVVLNDNEMSIAPNVGAMHKYLTSIQRNPLYNRLRSRIGELVDNAPAPFTGVSTLVRKWEESVKSFLTPGVLFEELGFRYFGPIDGHDIDALVETFNAVRDMNTPRLVHVITQKGRGFPAGEHGEKWHALPPGHDPATGKQLNVSAGNPAYTAVYGKGLTELGAERQDLAVITAAMPGGTGTTAFGKAYPNRFFDVGIAEGHGVTFASGLATRGVRPVVTIYSTFLQRGYDNIIHDAALQKLPVVFAMDRAGLVGEDGETHMGLYDIAYMLSVPNMTVTAPRNGTEMLGLLRAGVEHLDGPFCLRYPRDASPDVPPAMSEIPATPYGTWEVLRRGREVAILAVGTMVDTALKAADDLAAEGLDVTVVNCRYLKPYDAVTLNAILSNHGHVLMVEEGTVVNGFGAYMSAIIHRLAPAVRTAVHGVPDQIVYAAPRKKQLASLGLDAPGIAARVRALHASEAMAD</sequence>
<dbReference type="UniPathway" id="UPA00064">
    <property type="reaction ID" value="UER00091"/>
</dbReference>
<dbReference type="Pfam" id="PF02779">
    <property type="entry name" value="Transket_pyr"/>
    <property type="match status" value="1"/>
</dbReference>
<dbReference type="Gene3D" id="3.40.50.920">
    <property type="match status" value="1"/>
</dbReference>
<evidence type="ECO:0000256" key="7">
    <source>
        <dbReference type="ARBA" id="ARBA00022977"/>
    </source>
</evidence>
<evidence type="ECO:0000256" key="10">
    <source>
        <dbReference type="HAMAP-Rule" id="MF_00315"/>
    </source>
</evidence>
<evidence type="ECO:0000259" key="11">
    <source>
        <dbReference type="SMART" id="SM00861"/>
    </source>
</evidence>
<keyword evidence="9 10" id="KW-0414">Isoprene biosynthesis</keyword>
<dbReference type="CDD" id="cd07033">
    <property type="entry name" value="TPP_PYR_DXS_TK_like"/>
    <property type="match status" value="1"/>
</dbReference>
<dbReference type="InterPro" id="IPR029061">
    <property type="entry name" value="THDP-binding"/>
</dbReference>
<comment type="similarity">
    <text evidence="2 10">Belongs to the transketolase family. DXPS subfamily.</text>
</comment>
<dbReference type="InterPro" id="IPR005475">
    <property type="entry name" value="Transketolase-like_Pyr-bd"/>
</dbReference>
<dbReference type="InterPro" id="IPR005477">
    <property type="entry name" value="Dxylulose-5-P_synthase"/>
</dbReference>
<feature type="binding site" evidence="10">
    <location>
        <position position="367"/>
    </location>
    <ligand>
        <name>thiamine diphosphate</name>
        <dbReference type="ChEBI" id="CHEBI:58937"/>
    </ligand>
</feature>
<comment type="cofactor">
    <cofactor evidence="10">
        <name>thiamine diphosphate</name>
        <dbReference type="ChEBI" id="CHEBI:58937"/>
    </cofactor>
    <text evidence="10">Binds 1 thiamine pyrophosphate per subunit.</text>
</comment>
<dbReference type="SUPFAM" id="SSF52518">
    <property type="entry name" value="Thiamin diphosphate-binding fold (THDP-binding)"/>
    <property type="match status" value="2"/>
</dbReference>
<evidence type="ECO:0000313" key="13">
    <source>
        <dbReference type="Proteomes" id="UP000264071"/>
    </source>
</evidence>
<feature type="binding site" evidence="10">
    <location>
        <position position="285"/>
    </location>
    <ligand>
        <name>thiamine diphosphate</name>
        <dbReference type="ChEBI" id="CHEBI:58937"/>
    </ligand>
</feature>
<dbReference type="SMART" id="SM00861">
    <property type="entry name" value="Transket_pyr"/>
    <property type="match status" value="1"/>
</dbReference>
<evidence type="ECO:0000256" key="3">
    <source>
        <dbReference type="ARBA" id="ARBA00011738"/>
    </source>
</evidence>
<keyword evidence="5 10" id="KW-0479">Metal-binding</keyword>
<name>A0A3D4V7U6_9BACT</name>
<dbReference type="AlphaFoldDB" id="A0A3D4V7U6"/>
<evidence type="ECO:0000256" key="2">
    <source>
        <dbReference type="ARBA" id="ARBA00011081"/>
    </source>
</evidence>
<dbReference type="InterPro" id="IPR033248">
    <property type="entry name" value="Transketolase_C"/>
</dbReference>
<dbReference type="InterPro" id="IPR009014">
    <property type="entry name" value="Transketo_C/PFOR_II"/>
</dbReference>
<dbReference type="GO" id="GO:0030976">
    <property type="term" value="F:thiamine pyrophosphate binding"/>
    <property type="evidence" value="ECO:0007669"/>
    <property type="project" value="UniProtKB-UniRule"/>
</dbReference>
<feature type="domain" description="Transketolase-like pyrimidine-binding" evidence="11">
    <location>
        <begin position="316"/>
        <end position="481"/>
    </location>
</feature>
<feature type="binding site" evidence="10">
    <location>
        <begin position="146"/>
        <end position="147"/>
    </location>
    <ligand>
        <name>thiamine diphosphate</name>
        <dbReference type="ChEBI" id="CHEBI:58937"/>
    </ligand>
</feature>
<dbReference type="GO" id="GO:0008661">
    <property type="term" value="F:1-deoxy-D-xylulose-5-phosphate synthase activity"/>
    <property type="evidence" value="ECO:0007669"/>
    <property type="project" value="UniProtKB-UniRule"/>
</dbReference>
<dbReference type="HAMAP" id="MF_00315">
    <property type="entry name" value="DXP_synth"/>
    <property type="match status" value="1"/>
</dbReference>
<evidence type="ECO:0000256" key="4">
    <source>
        <dbReference type="ARBA" id="ARBA00022679"/>
    </source>
</evidence>
<evidence type="ECO:0000256" key="5">
    <source>
        <dbReference type="ARBA" id="ARBA00022723"/>
    </source>
</evidence>
<dbReference type="GO" id="GO:0019288">
    <property type="term" value="P:isopentenyl diphosphate biosynthetic process, methylerythritol 4-phosphate pathway"/>
    <property type="evidence" value="ECO:0007669"/>
    <property type="project" value="TreeGrafter"/>
</dbReference>
<keyword evidence="7 10" id="KW-0784">Thiamine biosynthesis</keyword>
<dbReference type="Pfam" id="PF13292">
    <property type="entry name" value="DXP_synthase_N"/>
    <property type="match status" value="1"/>
</dbReference>
<dbReference type="EMBL" id="DPIY01000007">
    <property type="protein sequence ID" value="HCT57206.1"/>
    <property type="molecule type" value="Genomic_DNA"/>
</dbReference>
<comment type="catalytic activity">
    <reaction evidence="10">
        <text>D-glyceraldehyde 3-phosphate + pyruvate + H(+) = 1-deoxy-D-xylulose 5-phosphate + CO2</text>
        <dbReference type="Rhea" id="RHEA:12605"/>
        <dbReference type="ChEBI" id="CHEBI:15361"/>
        <dbReference type="ChEBI" id="CHEBI:15378"/>
        <dbReference type="ChEBI" id="CHEBI:16526"/>
        <dbReference type="ChEBI" id="CHEBI:57792"/>
        <dbReference type="ChEBI" id="CHEBI:59776"/>
        <dbReference type="EC" id="2.2.1.7"/>
    </reaction>
</comment>
<evidence type="ECO:0000256" key="1">
    <source>
        <dbReference type="ARBA" id="ARBA00004980"/>
    </source>
</evidence>
<proteinExistence type="inferred from homology"/>
<evidence type="ECO:0000256" key="9">
    <source>
        <dbReference type="ARBA" id="ARBA00023229"/>
    </source>
</evidence>
<feature type="binding site" evidence="10">
    <location>
        <begin position="114"/>
        <end position="116"/>
    </location>
    <ligand>
        <name>thiamine diphosphate</name>
        <dbReference type="ChEBI" id="CHEBI:58937"/>
    </ligand>
</feature>
<dbReference type="NCBIfam" id="NF003933">
    <property type="entry name" value="PRK05444.2-2"/>
    <property type="match status" value="1"/>
</dbReference>
<dbReference type="Proteomes" id="UP000264071">
    <property type="component" value="Unassembled WGS sequence"/>
</dbReference>
<feature type="binding site" evidence="10">
    <location>
        <position position="145"/>
    </location>
    <ligand>
        <name>Mg(2+)</name>
        <dbReference type="ChEBI" id="CHEBI:18420"/>
    </ligand>
</feature>
<reference evidence="12 13" key="1">
    <citation type="journal article" date="2018" name="Nat. Biotechnol.">
        <title>A standardized bacterial taxonomy based on genome phylogeny substantially revises the tree of life.</title>
        <authorList>
            <person name="Parks D.H."/>
            <person name="Chuvochina M."/>
            <person name="Waite D.W."/>
            <person name="Rinke C."/>
            <person name="Skarshewski A."/>
            <person name="Chaumeil P.A."/>
            <person name="Hugenholtz P."/>
        </authorList>
    </citation>
    <scope>NUCLEOTIDE SEQUENCE [LARGE SCALE GENOMIC DNA]</scope>
    <source>
        <strain evidence="12">UBA8844</strain>
    </source>
</reference>
<dbReference type="PANTHER" id="PTHR43322:SF5">
    <property type="entry name" value="1-DEOXY-D-XYLULOSE-5-PHOSPHATE SYNTHASE, CHLOROPLASTIC"/>
    <property type="match status" value="1"/>
</dbReference>
<evidence type="ECO:0000313" key="12">
    <source>
        <dbReference type="EMBL" id="HCT57206.1"/>
    </source>
</evidence>
<dbReference type="PANTHER" id="PTHR43322">
    <property type="entry name" value="1-D-DEOXYXYLULOSE 5-PHOSPHATE SYNTHASE-RELATED"/>
    <property type="match status" value="1"/>
</dbReference>
<dbReference type="GO" id="GO:0016114">
    <property type="term" value="P:terpenoid biosynthetic process"/>
    <property type="evidence" value="ECO:0007669"/>
    <property type="project" value="UniProtKB-UniRule"/>
</dbReference>
<dbReference type="NCBIfam" id="TIGR00204">
    <property type="entry name" value="dxs"/>
    <property type="match status" value="1"/>
</dbReference>
<gene>
    <name evidence="10 12" type="primary">dxs</name>
    <name evidence="12" type="ORF">DGD08_08330</name>
</gene>
<dbReference type="InterPro" id="IPR049557">
    <property type="entry name" value="Transketolase_CS"/>
</dbReference>
<feature type="binding site" evidence="10">
    <location>
        <position position="174"/>
    </location>
    <ligand>
        <name>thiamine diphosphate</name>
        <dbReference type="ChEBI" id="CHEBI:58937"/>
    </ligand>
</feature>
<dbReference type="GO" id="GO:0000287">
    <property type="term" value="F:magnesium ion binding"/>
    <property type="evidence" value="ECO:0007669"/>
    <property type="project" value="UniProtKB-UniRule"/>
</dbReference>
<dbReference type="OMA" id="QVGYHAQ"/>
<comment type="function">
    <text evidence="10">Catalyzes the acyloin condensation reaction between C atoms 2 and 3 of pyruvate and glyceraldehyde 3-phosphate to yield 1-deoxy-D-xylulose-5-phosphate (DXP).</text>
</comment>
<protein>
    <recommendedName>
        <fullName evidence="10">1-deoxy-D-xylulose-5-phosphate synthase</fullName>
        <ecNumber evidence="10">2.2.1.7</ecNumber>
    </recommendedName>
    <alternativeName>
        <fullName evidence="10">1-deoxyxylulose-5-phosphate synthase</fullName>
        <shortName evidence="10">DXP synthase</shortName>
        <shortName evidence="10">DXPS</shortName>
    </alternativeName>
</protein>
<dbReference type="CDD" id="cd02007">
    <property type="entry name" value="TPP_DXS"/>
    <property type="match status" value="1"/>
</dbReference>
<feature type="binding site" evidence="10">
    <location>
        <position position="174"/>
    </location>
    <ligand>
        <name>Mg(2+)</name>
        <dbReference type="ChEBI" id="CHEBI:18420"/>
    </ligand>
</feature>
<keyword evidence="8 10" id="KW-0786">Thiamine pyrophosphate</keyword>
<comment type="cofactor">
    <cofactor evidence="10">
        <name>Mg(2+)</name>
        <dbReference type="ChEBI" id="CHEBI:18420"/>
    </cofactor>
    <text evidence="10">Binds 1 Mg(2+) ion per subunit.</text>
</comment>
<evidence type="ECO:0000256" key="8">
    <source>
        <dbReference type="ARBA" id="ARBA00023052"/>
    </source>
</evidence>
<dbReference type="Gene3D" id="3.40.50.970">
    <property type="match status" value="2"/>
</dbReference>
<dbReference type="SUPFAM" id="SSF52922">
    <property type="entry name" value="TK C-terminal domain-like"/>
    <property type="match status" value="1"/>
</dbReference>
<dbReference type="GO" id="GO:0005829">
    <property type="term" value="C:cytosol"/>
    <property type="evidence" value="ECO:0007669"/>
    <property type="project" value="TreeGrafter"/>
</dbReference>
<accession>A0A3D4V7U6</accession>
<comment type="subunit">
    <text evidence="3 10">Homodimer.</text>
</comment>
<comment type="pathway">
    <text evidence="1 10">Metabolic intermediate biosynthesis; 1-deoxy-D-xylulose 5-phosphate biosynthesis; 1-deoxy-D-xylulose 5-phosphate from D-glyceraldehyde 3-phosphate and pyruvate: step 1/1.</text>
</comment>
<dbReference type="GO" id="GO:0009228">
    <property type="term" value="P:thiamine biosynthetic process"/>
    <property type="evidence" value="ECO:0007669"/>
    <property type="project" value="UniProtKB-UniRule"/>
</dbReference>
<dbReference type="Pfam" id="PF02780">
    <property type="entry name" value="Transketolase_C"/>
    <property type="match status" value="1"/>
</dbReference>
<keyword evidence="6 10" id="KW-0460">Magnesium</keyword>
<dbReference type="PROSITE" id="PS00801">
    <property type="entry name" value="TRANSKETOLASE_1"/>
    <property type="match status" value="1"/>
</dbReference>
<dbReference type="EC" id="2.2.1.7" evidence="10"/>
<keyword evidence="4 10" id="KW-0808">Transferase</keyword>
<organism evidence="12 13">
    <name type="scientific">Gemmatimonas aurantiaca</name>
    <dbReference type="NCBI Taxonomy" id="173480"/>
    <lineage>
        <taxon>Bacteria</taxon>
        <taxon>Pseudomonadati</taxon>
        <taxon>Gemmatimonadota</taxon>
        <taxon>Gemmatimonadia</taxon>
        <taxon>Gemmatimonadales</taxon>
        <taxon>Gemmatimonadaceae</taxon>
        <taxon>Gemmatimonas</taxon>
    </lineage>
</organism>
<feature type="binding site" evidence="10">
    <location>
        <position position="73"/>
    </location>
    <ligand>
        <name>thiamine diphosphate</name>
        <dbReference type="ChEBI" id="CHEBI:58937"/>
    </ligand>
</feature>